<dbReference type="Gene3D" id="3.50.50.60">
    <property type="entry name" value="FAD/NAD(P)-binding domain"/>
    <property type="match status" value="1"/>
</dbReference>
<protein>
    <recommendedName>
        <fullName evidence="9">indole-3-pyruvate monooxygenase</fullName>
        <ecNumber evidence="9">1.14.13.168</ecNumber>
    </recommendedName>
</protein>
<dbReference type="Proteomes" id="UP000653305">
    <property type="component" value="Unassembled WGS sequence"/>
</dbReference>
<dbReference type="AlphaFoldDB" id="A0A830CQR7"/>
<reference evidence="11" key="1">
    <citation type="submission" date="2020-07" db="EMBL/GenBank/DDBJ databases">
        <title>Ethylene signaling mediates host invasion by parasitic plants.</title>
        <authorList>
            <person name="Yoshida S."/>
        </authorList>
    </citation>
    <scope>NUCLEOTIDE SEQUENCE</scope>
    <source>
        <strain evidence="11">Okayama</strain>
    </source>
</reference>
<evidence type="ECO:0000313" key="11">
    <source>
        <dbReference type="EMBL" id="GFQ01637.1"/>
    </source>
</evidence>
<dbReference type="InterPro" id="IPR050982">
    <property type="entry name" value="Auxin_biosynth/cation_transpt"/>
</dbReference>
<comment type="similarity">
    <text evidence="3">Belongs to the FMO family.</text>
</comment>
<dbReference type="GO" id="GO:0009851">
    <property type="term" value="P:auxin biosynthetic process"/>
    <property type="evidence" value="ECO:0007669"/>
    <property type="project" value="UniProtKB-KW"/>
</dbReference>
<keyword evidence="11" id="KW-0670">Pyruvate</keyword>
<dbReference type="PANTHER" id="PTHR43539">
    <property type="entry name" value="FLAVIN-BINDING MONOOXYGENASE-LIKE PROTEIN (AFU_ORTHOLOGUE AFUA_4G09220)"/>
    <property type="match status" value="1"/>
</dbReference>
<evidence type="ECO:0000256" key="8">
    <source>
        <dbReference type="ARBA" id="ARBA00023070"/>
    </source>
</evidence>
<dbReference type="GO" id="GO:0103075">
    <property type="term" value="F:indole-3-pyruvate monooxygenase activity"/>
    <property type="evidence" value="ECO:0007669"/>
    <property type="project" value="UniProtKB-EC"/>
</dbReference>
<dbReference type="GO" id="GO:0050660">
    <property type="term" value="F:flavin adenine dinucleotide binding"/>
    <property type="evidence" value="ECO:0007669"/>
    <property type="project" value="TreeGrafter"/>
</dbReference>
<keyword evidence="4" id="KW-0285">Flavoprotein</keyword>
<comment type="catalytic activity">
    <reaction evidence="10">
        <text>indole-3-pyruvate + NADPH + O2 + H(+) = (indol-3-yl)acetate + CO2 + NADP(+) + H2O</text>
        <dbReference type="Rhea" id="RHEA:34331"/>
        <dbReference type="ChEBI" id="CHEBI:15377"/>
        <dbReference type="ChEBI" id="CHEBI:15378"/>
        <dbReference type="ChEBI" id="CHEBI:15379"/>
        <dbReference type="ChEBI" id="CHEBI:16526"/>
        <dbReference type="ChEBI" id="CHEBI:17640"/>
        <dbReference type="ChEBI" id="CHEBI:30854"/>
        <dbReference type="ChEBI" id="CHEBI:57783"/>
        <dbReference type="ChEBI" id="CHEBI:58349"/>
        <dbReference type="EC" id="1.14.13.168"/>
    </reaction>
</comment>
<comment type="pathway">
    <text evidence="2">Plant hormone metabolism; auxin biosynthesis.</text>
</comment>
<dbReference type="SUPFAM" id="SSF51905">
    <property type="entry name" value="FAD/NAD(P)-binding domain"/>
    <property type="match status" value="1"/>
</dbReference>
<sequence length="155" mass="17258">MVLIIGAGPAGLATSACLNIQNIPNIVLEKEDCCASLWKKRAYDRLKLHLAKQFCELPNMPFPPKAPTYVPRHDFIKYLDDYVSHFNVTPLYNRHVACASFDENWNVVAKNTISGLTENYVAKFLVVATGENSVAYVPSIIGLDTFDGEVIHSSR</sequence>
<name>A0A830CQR7_9LAMI</name>
<accession>A0A830CQR7</accession>
<keyword evidence="11" id="KW-0503">Monooxygenase</keyword>
<keyword evidence="12" id="KW-1185">Reference proteome</keyword>
<proteinExistence type="inferred from homology"/>
<evidence type="ECO:0000256" key="4">
    <source>
        <dbReference type="ARBA" id="ARBA00022630"/>
    </source>
</evidence>
<dbReference type="EC" id="1.14.13.168" evidence="9"/>
<dbReference type="EMBL" id="BMAC01000698">
    <property type="protein sequence ID" value="GFQ01637.1"/>
    <property type="molecule type" value="Genomic_DNA"/>
</dbReference>
<keyword evidence="6" id="KW-0521">NADP</keyword>
<dbReference type="InterPro" id="IPR036188">
    <property type="entry name" value="FAD/NAD-bd_sf"/>
</dbReference>
<evidence type="ECO:0000256" key="7">
    <source>
        <dbReference type="ARBA" id="ARBA00023002"/>
    </source>
</evidence>
<evidence type="ECO:0000256" key="5">
    <source>
        <dbReference type="ARBA" id="ARBA00022827"/>
    </source>
</evidence>
<keyword evidence="5" id="KW-0274">FAD</keyword>
<comment type="caution">
    <text evidence="11">The sequence shown here is derived from an EMBL/GenBank/DDBJ whole genome shotgun (WGS) entry which is preliminary data.</text>
</comment>
<evidence type="ECO:0000256" key="10">
    <source>
        <dbReference type="ARBA" id="ARBA00047707"/>
    </source>
</evidence>
<evidence type="ECO:0000256" key="6">
    <source>
        <dbReference type="ARBA" id="ARBA00022857"/>
    </source>
</evidence>
<evidence type="ECO:0000256" key="3">
    <source>
        <dbReference type="ARBA" id="ARBA00009183"/>
    </source>
</evidence>
<dbReference type="Pfam" id="PF13738">
    <property type="entry name" value="Pyr_redox_3"/>
    <property type="match status" value="1"/>
</dbReference>
<organism evidence="11 12">
    <name type="scientific">Phtheirospermum japonicum</name>
    <dbReference type="NCBI Taxonomy" id="374723"/>
    <lineage>
        <taxon>Eukaryota</taxon>
        <taxon>Viridiplantae</taxon>
        <taxon>Streptophyta</taxon>
        <taxon>Embryophyta</taxon>
        <taxon>Tracheophyta</taxon>
        <taxon>Spermatophyta</taxon>
        <taxon>Magnoliopsida</taxon>
        <taxon>eudicotyledons</taxon>
        <taxon>Gunneridae</taxon>
        <taxon>Pentapetalae</taxon>
        <taxon>asterids</taxon>
        <taxon>lamiids</taxon>
        <taxon>Lamiales</taxon>
        <taxon>Orobanchaceae</taxon>
        <taxon>Orobanchaceae incertae sedis</taxon>
        <taxon>Phtheirospermum</taxon>
    </lineage>
</organism>
<comment type="cofactor">
    <cofactor evidence="1">
        <name>FAD</name>
        <dbReference type="ChEBI" id="CHEBI:57692"/>
    </cofactor>
</comment>
<evidence type="ECO:0000313" key="12">
    <source>
        <dbReference type="Proteomes" id="UP000653305"/>
    </source>
</evidence>
<dbReference type="OrthoDB" id="66881at2759"/>
<evidence type="ECO:0000256" key="9">
    <source>
        <dbReference type="ARBA" id="ARBA00039148"/>
    </source>
</evidence>
<keyword evidence="7" id="KW-0560">Oxidoreductase</keyword>
<dbReference type="PRINTS" id="PR00420">
    <property type="entry name" value="RNGMNOXGNASE"/>
</dbReference>
<dbReference type="PANTHER" id="PTHR43539:SF9">
    <property type="entry name" value="INDOLE-3-PYRUVATE MONOOXYGENASE YUCCA11-RELATED"/>
    <property type="match status" value="1"/>
</dbReference>
<evidence type="ECO:0000256" key="2">
    <source>
        <dbReference type="ARBA" id="ARBA00004814"/>
    </source>
</evidence>
<evidence type="ECO:0000256" key="1">
    <source>
        <dbReference type="ARBA" id="ARBA00001974"/>
    </source>
</evidence>
<keyword evidence="8" id="KW-0073">Auxin biosynthesis</keyword>
<gene>
    <name evidence="11" type="ORF">PHJA_002307600</name>
</gene>